<name>M7B119_CHEMY</name>
<dbReference type="GO" id="GO:0045671">
    <property type="term" value="P:negative regulation of osteoclast differentiation"/>
    <property type="evidence" value="ECO:0007669"/>
    <property type="project" value="TreeGrafter"/>
</dbReference>
<protein>
    <recommendedName>
        <fullName evidence="9">Integral membrane protein GPR137</fullName>
    </recommendedName>
</protein>
<feature type="transmembrane region" description="Helical" evidence="6">
    <location>
        <begin position="96"/>
        <end position="120"/>
    </location>
</feature>
<keyword evidence="2 6" id="KW-0812">Transmembrane</keyword>
<keyword evidence="8" id="KW-1185">Reference proteome</keyword>
<reference evidence="8" key="1">
    <citation type="journal article" date="2013" name="Nat. Genet.">
        <title>The draft genomes of soft-shell turtle and green sea turtle yield insights into the development and evolution of the turtle-specific body plan.</title>
        <authorList>
            <person name="Wang Z."/>
            <person name="Pascual-Anaya J."/>
            <person name="Zadissa A."/>
            <person name="Li W."/>
            <person name="Niimura Y."/>
            <person name="Huang Z."/>
            <person name="Li C."/>
            <person name="White S."/>
            <person name="Xiong Z."/>
            <person name="Fang D."/>
            <person name="Wang B."/>
            <person name="Ming Y."/>
            <person name="Chen Y."/>
            <person name="Zheng Y."/>
            <person name="Kuraku S."/>
            <person name="Pignatelli M."/>
            <person name="Herrero J."/>
            <person name="Beal K."/>
            <person name="Nozawa M."/>
            <person name="Li Q."/>
            <person name="Wang J."/>
            <person name="Zhang H."/>
            <person name="Yu L."/>
            <person name="Shigenobu S."/>
            <person name="Wang J."/>
            <person name="Liu J."/>
            <person name="Flicek P."/>
            <person name="Searle S."/>
            <person name="Wang J."/>
            <person name="Kuratani S."/>
            <person name="Yin Y."/>
            <person name="Aken B."/>
            <person name="Zhang G."/>
            <person name="Irie N."/>
        </authorList>
    </citation>
    <scope>NUCLEOTIDE SEQUENCE [LARGE SCALE GENOMIC DNA]</scope>
</reference>
<dbReference type="Proteomes" id="UP000031443">
    <property type="component" value="Unassembled WGS sequence"/>
</dbReference>
<proteinExistence type="predicted"/>
<keyword evidence="5" id="KW-0458">Lysosome</keyword>
<dbReference type="GO" id="GO:0005765">
    <property type="term" value="C:lysosomal membrane"/>
    <property type="evidence" value="ECO:0007669"/>
    <property type="project" value="UniProtKB-SubCell"/>
</dbReference>
<feature type="transmembrane region" description="Helical" evidence="6">
    <location>
        <begin position="140"/>
        <end position="164"/>
    </location>
</feature>
<dbReference type="CDD" id="cd21474">
    <property type="entry name" value="7tm_GPR137A"/>
    <property type="match status" value="1"/>
</dbReference>
<dbReference type="GO" id="GO:0045779">
    <property type="term" value="P:negative regulation of bone resorption"/>
    <property type="evidence" value="ECO:0007669"/>
    <property type="project" value="TreeGrafter"/>
</dbReference>
<keyword evidence="3 6" id="KW-1133">Transmembrane helix</keyword>
<dbReference type="EMBL" id="KB586437">
    <property type="protein sequence ID" value="EMP25768.1"/>
    <property type="molecule type" value="Genomic_DNA"/>
</dbReference>
<evidence type="ECO:0000313" key="8">
    <source>
        <dbReference type="Proteomes" id="UP000031443"/>
    </source>
</evidence>
<evidence type="ECO:0000313" key="7">
    <source>
        <dbReference type="EMBL" id="EMP25768.1"/>
    </source>
</evidence>
<dbReference type="AlphaFoldDB" id="M7B119"/>
<dbReference type="GO" id="GO:1904263">
    <property type="term" value="P:positive regulation of TORC1 signaling"/>
    <property type="evidence" value="ECO:0007669"/>
    <property type="project" value="TreeGrafter"/>
</dbReference>
<evidence type="ECO:0000256" key="1">
    <source>
        <dbReference type="ARBA" id="ARBA00004155"/>
    </source>
</evidence>
<gene>
    <name evidence="7" type="ORF">UY3_17074</name>
</gene>
<evidence type="ECO:0000256" key="2">
    <source>
        <dbReference type="ARBA" id="ARBA00022692"/>
    </source>
</evidence>
<accession>M7B119</accession>
<evidence type="ECO:0000256" key="6">
    <source>
        <dbReference type="SAM" id="Phobius"/>
    </source>
</evidence>
<comment type="subcellular location">
    <subcellularLocation>
        <location evidence="1">Lysosome membrane</location>
        <topology evidence="1">Multi-pass membrane protein</topology>
    </subcellularLocation>
</comment>
<evidence type="ECO:0000256" key="4">
    <source>
        <dbReference type="ARBA" id="ARBA00023136"/>
    </source>
</evidence>
<evidence type="ECO:0000256" key="3">
    <source>
        <dbReference type="ARBA" id="ARBA00022989"/>
    </source>
</evidence>
<sequence length="420" mass="46434">MEQAASNLTVIVPAQRLTPAFPPAVKLGLTALYTALYALLFLSVYAQLWLVLLYRHKKLSYQTVFLFLCLLWATLRTTLFSFYFKNTLKANQLGPFLYWLLYCCPVCLQFFTLTLMNLYFAQVVFKAKAKYHPNMTKGLLAVRGACLGASLLFLAVNVACAFVVRMGRAEPWAVVLTRVLINDSLFVLGAITLALCLCLVARGSPSPSLYLQAKGTTVCQTAAMGGTMVLLHASRACYNLVALALSSHTRLDSFDALALSSHTRLDSFDYDWYNVSDQVSADREWTSRDGGGTDGEVGGAALALSSHTRLDSFDYDWYNVSDQVSADREWTSRDGGGTDGEADLITDVGDQGYLVFGLILFVWELLPTALLVGFFRVHRPPQDLSANHIINGQLGGSRSYFFDHPGQYENEGPPRRKGSR</sequence>
<feature type="transmembrane region" description="Helical" evidence="6">
    <location>
        <begin position="184"/>
        <end position="201"/>
    </location>
</feature>
<keyword evidence="4 6" id="KW-0472">Membrane</keyword>
<evidence type="ECO:0008006" key="9">
    <source>
        <dbReference type="Google" id="ProtNLM"/>
    </source>
</evidence>
<dbReference type="InterPro" id="IPR029723">
    <property type="entry name" value="GPR137"/>
</dbReference>
<feature type="transmembrane region" description="Helical" evidence="6">
    <location>
        <begin position="31"/>
        <end position="52"/>
    </location>
</feature>
<dbReference type="GO" id="GO:0010506">
    <property type="term" value="P:regulation of autophagy"/>
    <property type="evidence" value="ECO:0007669"/>
    <property type="project" value="TreeGrafter"/>
</dbReference>
<feature type="transmembrane region" description="Helical" evidence="6">
    <location>
        <begin position="64"/>
        <end position="84"/>
    </location>
</feature>
<feature type="transmembrane region" description="Helical" evidence="6">
    <location>
        <begin position="353"/>
        <end position="375"/>
    </location>
</feature>
<organism evidence="7 8">
    <name type="scientific">Chelonia mydas</name>
    <name type="common">Green sea-turtle</name>
    <name type="synonym">Chelonia agassizi</name>
    <dbReference type="NCBI Taxonomy" id="8469"/>
    <lineage>
        <taxon>Eukaryota</taxon>
        <taxon>Metazoa</taxon>
        <taxon>Chordata</taxon>
        <taxon>Craniata</taxon>
        <taxon>Vertebrata</taxon>
        <taxon>Euteleostomi</taxon>
        <taxon>Archelosauria</taxon>
        <taxon>Testudinata</taxon>
        <taxon>Testudines</taxon>
        <taxon>Cryptodira</taxon>
        <taxon>Durocryptodira</taxon>
        <taxon>Americhelydia</taxon>
        <taxon>Chelonioidea</taxon>
        <taxon>Cheloniidae</taxon>
        <taxon>Chelonia</taxon>
    </lineage>
</organism>
<evidence type="ECO:0000256" key="5">
    <source>
        <dbReference type="ARBA" id="ARBA00023228"/>
    </source>
</evidence>
<dbReference type="PANTHER" id="PTHR15146">
    <property type="entry name" value="INTEGRAL MEMBRANE PROTEIN GPR137"/>
    <property type="match status" value="1"/>
</dbReference>
<dbReference type="PANTHER" id="PTHR15146:SF5">
    <property type="entry name" value="INTEGRAL MEMBRANE PROTEIN GPR137"/>
    <property type="match status" value="1"/>
</dbReference>